<evidence type="ECO:0000256" key="1">
    <source>
        <dbReference type="SAM" id="MobiDB-lite"/>
    </source>
</evidence>
<feature type="compositionally biased region" description="Polar residues" evidence="1">
    <location>
        <begin position="1"/>
        <end position="18"/>
    </location>
</feature>
<dbReference type="AlphaFoldDB" id="E3N5Y2"/>
<reference evidence="2" key="1">
    <citation type="submission" date="2007-07" db="EMBL/GenBank/DDBJ databases">
        <title>PCAP assembly of the Caenorhabditis remanei genome.</title>
        <authorList>
            <consortium name="The Caenorhabditis remanei Sequencing Consortium"/>
            <person name="Wilson R.K."/>
        </authorList>
    </citation>
    <scope>NUCLEOTIDE SEQUENCE [LARGE SCALE GENOMIC DNA]</scope>
    <source>
        <strain evidence="2">PB4641</strain>
    </source>
</reference>
<accession>E3N5Y2</accession>
<name>E3N5Y2_CAERE</name>
<evidence type="ECO:0000313" key="2">
    <source>
        <dbReference type="EMBL" id="EFO87364.1"/>
    </source>
</evidence>
<dbReference type="OrthoDB" id="5780456at2759"/>
<organism evidence="3">
    <name type="scientific">Caenorhabditis remanei</name>
    <name type="common">Caenorhabditis vulgaris</name>
    <dbReference type="NCBI Taxonomy" id="31234"/>
    <lineage>
        <taxon>Eukaryota</taxon>
        <taxon>Metazoa</taxon>
        <taxon>Ecdysozoa</taxon>
        <taxon>Nematoda</taxon>
        <taxon>Chromadorea</taxon>
        <taxon>Rhabditida</taxon>
        <taxon>Rhabditina</taxon>
        <taxon>Rhabditomorpha</taxon>
        <taxon>Rhabditoidea</taxon>
        <taxon>Rhabditidae</taxon>
        <taxon>Peloderinae</taxon>
        <taxon>Caenorhabditis</taxon>
    </lineage>
</organism>
<feature type="region of interest" description="Disordered" evidence="1">
    <location>
        <begin position="1"/>
        <end position="25"/>
    </location>
</feature>
<evidence type="ECO:0000313" key="3">
    <source>
        <dbReference type="Proteomes" id="UP000008281"/>
    </source>
</evidence>
<dbReference type="STRING" id="31234.E3N5Y2"/>
<dbReference type="InParanoid" id="E3N5Y2"/>
<dbReference type="HOGENOM" id="CLU_2429142_0_0_1"/>
<keyword evidence="3" id="KW-1185">Reference proteome</keyword>
<dbReference type="FunCoup" id="E3N5Y2">
    <property type="interactions" value="1651"/>
</dbReference>
<dbReference type="Proteomes" id="UP000008281">
    <property type="component" value="Unassembled WGS sequence"/>
</dbReference>
<dbReference type="EMBL" id="DS268534">
    <property type="protein sequence ID" value="EFO87364.1"/>
    <property type="molecule type" value="Genomic_DNA"/>
</dbReference>
<protein>
    <submittedName>
        <fullName evidence="2">CRE-XBX-4 protein</fullName>
    </submittedName>
</protein>
<sequence length="91" mass="10131">MLTWSTSTTSLNPNGNRNGKSETRVGEEFLKTWDDAVFDGKHPLPVSQSLSTMNHSKSADYVREKISNGSTTAHLKSTLPKIVDSKRLLRK</sequence>
<gene>
    <name evidence="2" type="primary">Cre-xbx-4</name>
    <name evidence="2" type="ORF">CRE_31445</name>
</gene>
<proteinExistence type="predicted"/>